<dbReference type="Proteomes" id="UP000434582">
    <property type="component" value="Unassembled WGS sequence"/>
</dbReference>
<dbReference type="AlphaFoldDB" id="A0A7X2D6Q1"/>
<proteinExistence type="inferred from homology"/>
<dbReference type="NCBIfam" id="NF008623">
    <property type="entry name" value="PRK11609.1"/>
    <property type="match status" value="1"/>
</dbReference>
<dbReference type="Pfam" id="PF00857">
    <property type="entry name" value="Isochorismatase"/>
    <property type="match status" value="1"/>
</dbReference>
<dbReference type="EC" id="3.5.1.19" evidence="6"/>
<name>A0A7X2D6Q1_9PROT</name>
<dbReference type="SUPFAM" id="SSF52499">
    <property type="entry name" value="Isochorismatase-like hydrolases"/>
    <property type="match status" value="1"/>
</dbReference>
<dbReference type="FunFam" id="3.40.50.850:FF:000006">
    <property type="entry name" value="Bifunctional pyrazinamidase/nicotinamidase"/>
    <property type="match status" value="1"/>
</dbReference>
<keyword evidence="11" id="KW-1185">Reference proteome</keyword>
<dbReference type="EMBL" id="WIVE01000108">
    <property type="protein sequence ID" value="MQX38485.1"/>
    <property type="molecule type" value="Genomic_DNA"/>
</dbReference>
<comment type="pathway">
    <text evidence="5">Cofactor biosynthesis; nicotinate biosynthesis; nicotinate from nicotinamide: step 1/1.</text>
</comment>
<evidence type="ECO:0000313" key="11">
    <source>
        <dbReference type="Proteomes" id="UP000434582"/>
    </source>
</evidence>
<comment type="caution">
    <text evidence="10">The sequence shown here is derived from an EMBL/GenBank/DDBJ whole genome shotgun (WGS) entry which is preliminary data.</text>
</comment>
<dbReference type="GO" id="GO:0019363">
    <property type="term" value="P:pyridine nucleotide biosynthetic process"/>
    <property type="evidence" value="ECO:0007669"/>
    <property type="project" value="UniProtKB-KW"/>
</dbReference>
<keyword evidence="2" id="KW-0662">Pyridine nucleotide biosynthesis</keyword>
<evidence type="ECO:0000256" key="6">
    <source>
        <dbReference type="ARBA" id="ARBA00039017"/>
    </source>
</evidence>
<evidence type="ECO:0000256" key="8">
    <source>
        <dbReference type="ARBA" id="ARBA00072277"/>
    </source>
</evidence>
<sequence length="213" mass="22367">MTVRMPDDTAFLIVDVQTDFCPGGALAVADGDAVVPLVNRLAPAFGTVILTQDWHPPGHASFASSHPGAAPLSMAQMDYGPQVLWPDHCVQGTPGAAFHPDLETDRARLVIRKGTNPALDSYSAFFENDHVTPTGLAGALSELGIRHVVMAGLATDFCVRWSAVDGRKVGLAVTLVEDACRAIDLDGSLEAARREMHAAGVVRTDTAALLAGS</sequence>
<gene>
    <name evidence="10" type="primary">pncA</name>
    <name evidence="10" type="ORF">GHC57_18360</name>
</gene>
<evidence type="ECO:0000256" key="1">
    <source>
        <dbReference type="ARBA" id="ARBA00006336"/>
    </source>
</evidence>
<keyword evidence="4 10" id="KW-0378">Hydrolase</keyword>
<dbReference type="RefSeq" id="WP_153347003.1">
    <property type="nucleotide sequence ID" value="NZ_WIVE01000108.1"/>
</dbReference>
<accession>A0A7X2D6Q1</accession>
<evidence type="ECO:0000256" key="4">
    <source>
        <dbReference type="ARBA" id="ARBA00022801"/>
    </source>
</evidence>
<keyword evidence="3" id="KW-0479">Metal-binding</keyword>
<protein>
    <recommendedName>
        <fullName evidence="8">Nicotinamidase</fullName>
        <ecNumber evidence="6">3.5.1.19</ecNumber>
    </recommendedName>
    <alternativeName>
        <fullName evidence="7">Nicotinamide deamidase</fullName>
    </alternativeName>
</protein>
<dbReference type="InterPro" id="IPR000868">
    <property type="entry name" value="Isochorismatase-like_dom"/>
</dbReference>
<dbReference type="OrthoDB" id="9791276at2"/>
<dbReference type="PANTHER" id="PTHR11080:SF2">
    <property type="entry name" value="LD05707P"/>
    <property type="match status" value="1"/>
</dbReference>
<evidence type="ECO:0000256" key="5">
    <source>
        <dbReference type="ARBA" id="ARBA00037900"/>
    </source>
</evidence>
<dbReference type="Gene3D" id="3.40.50.850">
    <property type="entry name" value="Isochorismatase-like"/>
    <property type="match status" value="1"/>
</dbReference>
<evidence type="ECO:0000256" key="2">
    <source>
        <dbReference type="ARBA" id="ARBA00022642"/>
    </source>
</evidence>
<dbReference type="InterPro" id="IPR052347">
    <property type="entry name" value="Isochorismatase_Nicotinamidase"/>
</dbReference>
<evidence type="ECO:0000256" key="7">
    <source>
        <dbReference type="ARBA" id="ARBA00043224"/>
    </source>
</evidence>
<feature type="domain" description="Isochorismatase-like" evidence="9">
    <location>
        <begin position="9"/>
        <end position="207"/>
    </location>
</feature>
<organism evidence="10 11">
    <name type="scientific">Roseospira navarrensis</name>
    <dbReference type="NCBI Taxonomy" id="140058"/>
    <lineage>
        <taxon>Bacteria</taxon>
        <taxon>Pseudomonadati</taxon>
        <taxon>Pseudomonadota</taxon>
        <taxon>Alphaproteobacteria</taxon>
        <taxon>Rhodospirillales</taxon>
        <taxon>Rhodospirillaceae</taxon>
        <taxon>Roseospira</taxon>
    </lineage>
</organism>
<reference evidence="10 11" key="1">
    <citation type="submission" date="2019-10" db="EMBL/GenBank/DDBJ databases">
        <title>Draft whole-genome sequence of the purple nonsulfur photosynthetic bacterium Roseospira navarrensis DSM 15114.</title>
        <authorList>
            <person name="Kyndt J.A."/>
            <person name="Meyer T.E."/>
        </authorList>
    </citation>
    <scope>NUCLEOTIDE SEQUENCE [LARGE SCALE GENOMIC DNA]</scope>
    <source>
        <strain evidence="10 11">DSM 15114</strain>
    </source>
</reference>
<evidence type="ECO:0000256" key="3">
    <source>
        <dbReference type="ARBA" id="ARBA00022723"/>
    </source>
</evidence>
<dbReference type="CDD" id="cd01011">
    <property type="entry name" value="nicotinamidase"/>
    <property type="match status" value="1"/>
</dbReference>
<comment type="similarity">
    <text evidence="1">Belongs to the isochorismatase family.</text>
</comment>
<dbReference type="InterPro" id="IPR036380">
    <property type="entry name" value="Isochorismatase-like_sf"/>
</dbReference>
<dbReference type="PANTHER" id="PTHR11080">
    <property type="entry name" value="PYRAZINAMIDASE/NICOTINAMIDASE"/>
    <property type="match status" value="1"/>
</dbReference>
<dbReference type="GO" id="GO:0008936">
    <property type="term" value="F:nicotinamidase activity"/>
    <property type="evidence" value="ECO:0007669"/>
    <property type="project" value="UniProtKB-EC"/>
</dbReference>
<dbReference type="GO" id="GO:0046872">
    <property type="term" value="F:metal ion binding"/>
    <property type="evidence" value="ECO:0007669"/>
    <property type="project" value="UniProtKB-KW"/>
</dbReference>
<evidence type="ECO:0000259" key="9">
    <source>
        <dbReference type="Pfam" id="PF00857"/>
    </source>
</evidence>
<evidence type="ECO:0000313" key="10">
    <source>
        <dbReference type="EMBL" id="MQX38485.1"/>
    </source>
</evidence>